<feature type="transmembrane region" description="Helical" evidence="1">
    <location>
        <begin position="16"/>
        <end position="35"/>
    </location>
</feature>
<dbReference type="InterPro" id="IPR029962">
    <property type="entry name" value="TBL"/>
</dbReference>
<keyword evidence="4" id="KW-1185">Reference proteome</keyword>
<dbReference type="Pfam" id="PF14416">
    <property type="entry name" value="PMR5N"/>
    <property type="match status" value="1"/>
</dbReference>
<comment type="caution">
    <text evidence="3">The sequence shown here is derived from an EMBL/GenBank/DDBJ whole genome shotgun (WGS) entry which is preliminary data.</text>
</comment>
<keyword evidence="1" id="KW-0472">Membrane</keyword>
<dbReference type="AlphaFoldDB" id="A0AAN8W7Q8"/>
<feature type="domain" description="Trichome birefringence-like N-terminal" evidence="2">
    <location>
        <begin position="61"/>
        <end position="113"/>
    </location>
</feature>
<evidence type="ECO:0000313" key="3">
    <source>
        <dbReference type="EMBL" id="KAK6943207.1"/>
    </source>
</evidence>
<sequence>MKNGSCDSSKNKENNIIKGVIVGFVVSAIVVLIVYQKNKDRELMVADITKHDNGFGQSLEGCNFFSGIWVFDEKSYPPYKEKQCSFLTDEFACERFGSKDFMYQSWRWQPHHCWFYMKEYNATIDFYWSPYLVELNCDDAWDHHDIDNPMLRVNAIEKHGGDRLIAVMESIKEFEVPRHFEISLQTWSNWLKFHIDPNKTQLFFTSLSATHLW</sequence>
<evidence type="ECO:0000313" key="4">
    <source>
        <dbReference type="Proteomes" id="UP001370490"/>
    </source>
</evidence>
<dbReference type="PANTHER" id="PTHR32285:SF239">
    <property type="entry name" value="PROTEIN TRICHOME BIREFRINGENCE-LIKE 34"/>
    <property type="match status" value="1"/>
</dbReference>
<reference evidence="3 4" key="1">
    <citation type="submission" date="2023-12" db="EMBL/GenBank/DDBJ databases">
        <title>A high-quality genome assembly for Dillenia turbinata (Dilleniales).</title>
        <authorList>
            <person name="Chanderbali A."/>
        </authorList>
    </citation>
    <scope>NUCLEOTIDE SEQUENCE [LARGE SCALE GENOMIC DNA]</scope>
    <source>
        <strain evidence="3">LSX21</strain>
        <tissue evidence="3">Leaf</tissue>
    </source>
</reference>
<dbReference type="GO" id="GO:0016413">
    <property type="term" value="F:O-acetyltransferase activity"/>
    <property type="evidence" value="ECO:0007669"/>
    <property type="project" value="InterPro"/>
</dbReference>
<evidence type="ECO:0000256" key="1">
    <source>
        <dbReference type="SAM" id="Phobius"/>
    </source>
</evidence>
<keyword evidence="1" id="KW-1133">Transmembrane helix</keyword>
<dbReference type="Proteomes" id="UP001370490">
    <property type="component" value="Unassembled WGS sequence"/>
</dbReference>
<organism evidence="3 4">
    <name type="scientific">Dillenia turbinata</name>
    <dbReference type="NCBI Taxonomy" id="194707"/>
    <lineage>
        <taxon>Eukaryota</taxon>
        <taxon>Viridiplantae</taxon>
        <taxon>Streptophyta</taxon>
        <taxon>Embryophyta</taxon>
        <taxon>Tracheophyta</taxon>
        <taxon>Spermatophyta</taxon>
        <taxon>Magnoliopsida</taxon>
        <taxon>eudicotyledons</taxon>
        <taxon>Gunneridae</taxon>
        <taxon>Pentapetalae</taxon>
        <taxon>Dilleniales</taxon>
        <taxon>Dilleniaceae</taxon>
        <taxon>Dillenia</taxon>
    </lineage>
</organism>
<keyword evidence="1" id="KW-0812">Transmembrane</keyword>
<protein>
    <submittedName>
        <fullName evidence="3">Trichome birefringence-like, N-terminal domain</fullName>
    </submittedName>
</protein>
<dbReference type="PANTHER" id="PTHR32285">
    <property type="entry name" value="PROTEIN TRICHOME BIREFRINGENCE-LIKE 9-RELATED"/>
    <property type="match status" value="1"/>
</dbReference>
<accession>A0AAN8W7Q8</accession>
<gene>
    <name evidence="3" type="ORF">RJ641_028584</name>
</gene>
<dbReference type="InterPro" id="IPR025846">
    <property type="entry name" value="TBL_N"/>
</dbReference>
<proteinExistence type="predicted"/>
<dbReference type="EMBL" id="JBAMMX010000004">
    <property type="protein sequence ID" value="KAK6943207.1"/>
    <property type="molecule type" value="Genomic_DNA"/>
</dbReference>
<name>A0AAN8W7Q8_9MAGN</name>
<dbReference type="GO" id="GO:0005794">
    <property type="term" value="C:Golgi apparatus"/>
    <property type="evidence" value="ECO:0007669"/>
    <property type="project" value="TreeGrafter"/>
</dbReference>
<evidence type="ECO:0000259" key="2">
    <source>
        <dbReference type="Pfam" id="PF14416"/>
    </source>
</evidence>